<proteinExistence type="predicted"/>
<organism evidence="1 2">
    <name type="scientific">Rhizobium sophoriradicis</name>
    <dbReference type="NCBI Taxonomy" id="1535245"/>
    <lineage>
        <taxon>Bacteria</taxon>
        <taxon>Pseudomonadati</taxon>
        <taxon>Pseudomonadota</taxon>
        <taxon>Alphaproteobacteria</taxon>
        <taxon>Hyphomicrobiales</taxon>
        <taxon>Rhizobiaceae</taxon>
        <taxon>Rhizobium/Agrobacterium group</taxon>
        <taxon>Rhizobium</taxon>
    </lineage>
</organism>
<dbReference type="AlphaFoldDB" id="A0A2A5KJE8"/>
<reference evidence="1 2" key="1">
    <citation type="submission" date="2017-09" db="EMBL/GenBank/DDBJ databases">
        <title>Comparative genomics of rhizobia isolated from Phaseolus vulgaris in China.</title>
        <authorList>
            <person name="Tong W."/>
        </authorList>
    </citation>
    <scope>NUCLEOTIDE SEQUENCE [LARGE SCALE GENOMIC DNA]</scope>
    <source>
        <strain evidence="1 2">L101</strain>
    </source>
</reference>
<name>A0A2A5KJE8_9HYPH</name>
<evidence type="ECO:0000313" key="1">
    <source>
        <dbReference type="EMBL" id="PCK77206.1"/>
    </source>
</evidence>
<keyword evidence="2" id="KW-1185">Reference proteome</keyword>
<gene>
    <name evidence="1" type="ORF">CPT34_31200</name>
</gene>
<protein>
    <submittedName>
        <fullName evidence="1">Uncharacterized protein</fullName>
    </submittedName>
</protein>
<comment type="caution">
    <text evidence="1">The sequence shown here is derived from an EMBL/GenBank/DDBJ whole genome shotgun (WGS) entry which is preliminary data.</text>
</comment>
<accession>A0A2A5KJE8</accession>
<dbReference type="Proteomes" id="UP000218807">
    <property type="component" value="Unassembled WGS sequence"/>
</dbReference>
<dbReference type="EMBL" id="NXDM01000050">
    <property type="protein sequence ID" value="PCK77206.1"/>
    <property type="molecule type" value="Genomic_DNA"/>
</dbReference>
<sequence>MPITKLHAAPQSVPGLWPEAEEAITSLRPRAERLAQAVQRAKRVSVQARAVRIGAGPHGGAAVPLRSAGGTARCYIVFDSTAQIGAVAHRGPPPA</sequence>
<evidence type="ECO:0000313" key="2">
    <source>
        <dbReference type="Proteomes" id="UP000218807"/>
    </source>
</evidence>